<accession>A0A0C9TJ85</accession>
<name>A0A0C9TJ85_SPHS4</name>
<evidence type="ECO:0000313" key="1">
    <source>
        <dbReference type="EMBL" id="KIJ29688.1"/>
    </source>
</evidence>
<evidence type="ECO:0000313" key="2">
    <source>
        <dbReference type="Proteomes" id="UP000054279"/>
    </source>
</evidence>
<sequence length="213" mass="24393">MTLLTLIEPYCSKGPTLENFCFNLAASLGTPWNKRTLEIFVEDFLDSKFYKCEDEKEVTKAARTHLQTLCAAYRDQVKLKSDITRAAKLSVDTRNRHRLNRYYRCLHTVRIEPGLHQHEQIILEMGVDGMSSDESGHEEDNSRGIGSCASRGNWPLLRKEKVPALFSKRHAIRSLPVTSYDAEWLMGLSDNARADLKVKDDPYDFTIPDELVK</sequence>
<organism evidence="1 2">
    <name type="scientific">Sphaerobolus stellatus (strain SS14)</name>
    <dbReference type="NCBI Taxonomy" id="990650"/>
    <lineage>
        <taxon>Eukaryota</taxon>
        <taxon>Fungi</taxon>
        <taxon>Dikarya</taxon>
        <taxon>Basidiomycota</taxon>
        <taxon>Agaricomycotina</taxon>
        <taxon>Agaricomycetes</taxon>
        <taxon>Phallomycetidae</taxon>
        <taxon>Geastrales</taxon>
        <taxon>Sphaerobolaceae</taxon>
        <taxon>Sphaerobolus</taxon>
    </lineage>
</organism>
<gene>
    <name evidence="1" type="ORF">M422DRAFT_54044</name>
</gene>
<dbReference type="AlphaFoldDB" id="A0A0C9TJ85"/>
<dbReference type="HOGENOM" id="CLU_034218_0_0_1"/>
<keyword evidence="2" id="KW-1185">Reference proteome</keyword>
<dbReference type="Proteomes" id="UP000054279">
    <property type="component" value="Unassembled WGS sequence"/>
</dbReference>
<proteinExistence type="predicted"/>
<protein>
    <submittedName>
        <fullName evidence="1">Uncharacterized protein</fullName>
    </submittedName>
</protein>
<dbReference type="EMBL" id="KN837277">
    <property type="protein sequence ID" value="KIJ29688.1"/>
    <property type="molecule type" value="Genomic_DNA"/>
</dbReference>
<reference evidence="1 2" key="1">
    <citation type="submission" date="2014-06" db="EMBL/GenBank/DDBJ databases">
        <title>Evolutionary Origins and Diversification of the Mycorrhizal Mutualists.</title>
        <authorList>
            <consortium name="DOE Joint Genome Institute"/>
            <consortium name="Mycorrhizal Genomics Consortium"/>
            <person name="Kohler A."/>
            <person name="Kuo A."/>
            <person name="Nagy L.G."/>
            <person name="Floudas D."/>
            <person name="Copeland A."/>
            <person name="Barry K.W."/>
            <person name="Cichocki N."/>
            <person name="Veneault-Fourrey C."/>
            <person name="LaButti K."/>
            <person name="Lindquist E.A."/>
            <person name="Lipzen A."/>
            <person name="Lundell T."/>
            <person name="Morin E."/>
            <person name="Murat C."/>
            <person name="Riley R."/>
            <person name="Ohm R."/>
            <person name="Sun H."/>
            <person name="Tunlid A."/>
            <person name="Henrissat B."/>
            <person name="Grigoriev I.V."/>
            <person name="Hibbett D.S."/>
            <person name="Martin F."/>
        </authorList>
    </citation>
    <scope>NUCLEOTIDE SEQUENCE [LARGE SCALE GENOMIC DNA]</scope>
    <source>
        <strain evidence="1 2">SS14</strain>
    </source>
</reference>
<dbReference type="OrthoDB" id="2753353at2759"/>